<gene>
    <name evidence="3" type="ORF">M407DRAFT_22905</name>
</gene>
<dbReference type="GO" id="GO:0016838">
    <property type="term" value="F:carbon-oxygen lyase activity, acting on phosphates"/>
    <property type="evidence" value="ECO:0007669"/>
    <property type="project" value="InterPro"/>
</dbReference>
<dbReference type="SFLD" id="SFLDG01021">
    <property type="entry name" value="Trichodiene_Synthase_Like"/>
    <property type="match status" value="1"/>
</dbReference>
<keyword evidence="2" id="KW-0456">Lyase</keyword>
<comment type="similarity">
    <text evidence="1">Belongs to the trichodiene synthase family.</text>
</comment>
<dbReference type="InterPro" id="IPR024652">
    <property type="entry name" value="Trichodiene_synth"/>
</dbReference>
<dbReference type="HOGENOM" id="CLU_052212_0_2_1"/>
<dbReference type="Gene3D" id="1.10.600.10">
    <property type="entry name" value="Farnesyl Diphosphate Synthase"/>
    <property type="match status" value="1"/>
</dbReference>
<organism evidence="3 4">
    <name type="scientific">Tulasnella calospora MUT 4182</name>
    <dbReference type="NCBI Taxonomy" id="1051891"/>
    <lineage>
        <taxon>Eukaryota</taxon>
        <taxon>Fungi</taxon>
        <taxon>Dikarya</taxon>
        <taxon>Basidiomycota</taxon>
        <taxon>Agaricomycotina</taxon>
        <taxon>Agaricomycetes</taxon>
        <taxon>Cantharellales</taxon>
        <taxon>Tulasnellaceae</taxon>
        <taxon>Tulasnella</taxon>
    </lineage>
</organism>
<evidence type="ECO:0008006" key="5">
    <source>
        <dbReference type="Google" id="ProtNLM"/>
    </source>
</evidence>
<protein>
    <recommendedName>
        <fullName evidence="5">Terpene synthase</fullName>
    </recommendedName>
</protein>
<dbReference type="Pfam" id="PF06330">
    <property type="entry name" value="TRI5"/>
    <property type="match status" value="1"/>
</dbReference>
<reference evidence="4" key="2">
    <citation type="submission" date="2015-01" db="EMBL/GenBank/DDBJ databases">
        <title>Evolutionary Origins and Diversification of the Mycorrhizal Mutualists.</title>
        <authorList>
            <consortium name="DOE Joint Genome Institute"/>
            <consortium name="Mycorrhizal Genomics Consortium"/>
            <person name="Kohler A."/>
            <person name="Kuo A."/>
            <person name="Nagy L.G."/>
            <person name="Floudas D."/>
            <person name="Copeland A."/>
            <person name="Barry K.W."/>
            <person name="Cichocki N."/>
            <person name="Veneault-Fourrey C."/>
            <person name="LaButti K."/>
            <person name="Lindquist E.A."/>
            <person name="Lipzen A."/>
            <person name="Lundell T."/>
            <person name="Morin E."/>
            <person name="Murat C."/>
            <person name="Riley R."/>
            <person name="Ohm R."/>
            <person name="Sun H."/>
            <person name="Tunlid A."/>
            <person name="Henrissat B."/>
            <person name="Grigoriev I.V."/>
            <person name="Hibbett D.S."/>
            <person name="Martin F."/>
        </authorList>
    </citation>
    <scope>NUCLEOTIDE SEQUENCE [LARGE SCALE GENOMIC DNA]</scope>
    <source>
        <strain evidence="4">MUT 4182</strain>
    </source>
</reference>
<dbReference type="OrthoDB" id="2998174at2759"/>
<evidence type="ECO:0000313" key="4">
    <source>
        <dbReference type="Proteomes" id="UP000054248"/>
    </source>
</evidence>
<evidence type="ECO:0000313" key="3">
    <source>
        <dbReference type="EMBL" id="KIO27854.1"/>
    </source>
</evidence>
<dbReference type="SUPFAM" id="SSF48576">
    <property type="entry name" value="Terpenoid synthases"/>
    <property type="match status" value="1"/>
</dbReference>
<dbReference type="STRING" id="1051891.A0A0C3QM54"/>
<sequence>MFVRRISHKFLSRKPSKELSYTSISEKAPVPPTTSNQDIKRVVDDFLVAIDYRPRHTQPNDALRQFLSAEIKSWNVPVDEKLLTKLTQSAAVLAETSYGHLPQPYLHYAALYSCFFFYADDFAEKNPDRIKDFHLRFLRGQAQDDPVLDKYAEHLRSAYNMFPQVAANMIVSGSLEFLTATYIETTTKDLKLSRHATPYPWFLRSRSGVGVVYGHMAFPKSDTYDFKSYIQLAPEFEKLVSLSNDVLSFYKEALAGETNSFLMNRAAIENKDPLVVLREIAAESAANIRRIVDIASEQGDEVRKLALNFAYGYIEFHMLTPRYRLEELGIKPQ</sequence>
<dbReference type="Proteomes" id="UP000054248">
    <property type="component" value="Unassembled WGS sequence"/>
</dbReference>
<keyword evidence="4" id="KW-1185">Reference proteome</keyword>
<dbReference type="EMBL" id="KN823002">
    <property type="protein sequence ID" value="KIO27854.1"/>
    <property type="molecule type" value="Genomic_DNA"/>
</dbReference>
<name>A0A0C3QM54_9AGAM</name>
<accession>A0A0C3QM54</accession>
<dbReference type="InterPro" id="IPR008949">
    <property type="entry name" value="Isoprenoid_synthase_dom_sf"/>
</dbReference>
<reference evidence="3 4" key="1">
    <citation type="submission" date="2014-04" db="EMBL/GenBank/DDBJ databases">
        <authorList>
            <consortium name="DOE Joint Genome Institute"/>
            <person name="Kuo A."/>
            <person name="Girlanda M."/>
            <person name="Perotto S."/>
            <person name="Kohler A."/>
            <person name="Nagy L.G."/>
            <person name="Floudas D."/>
            <person name="Copeland A."/>
            <person name="Barry K.W."/>
            <person name="Cichocki N."/>
            <person name="Veneault-Fourrey C."/>
            <person name="LaButti K."/>
            <person name="Lindquist E.A."/>
            <person name="Lipzen A."/>
            <person name="Lundell T."/>
            <person name="Morin E."/>
            <person name="Murat C."/>
            <person name="Sun H."/>
            <person name="Tunlid A."/>
            <person name="Henrissat B."/>
            <person name="Grigoriev I.V."/>
            <person name="Hibbett D.S."/>
            <person name="Martin F."/>
            <person name="Nordberg H.P."/>
            <person name="Cantor M.N."/>
            <person name="Hua S.X."/>
        </authorList>
    </citation>
    <scope>NUCLEOTIDE SEQUENCE [LARGE SCALE GENOMIC DNA]</scope>
    <source>
        <strain evidence="3 4">MUT 4182</strain>
    </source>
</reference>
<evidence type="ECO:0000256" key="1">
    <source>
        <dbReference type="ARBA" id="ARBA00007946"/>
    </source>
</evidence>
<dbReference type="AlphaFoldDB" id="A0A0C3QM54"/>
<evidence type="ECO:0000256" key="2">
    <source>
        <dbReference type="ARBA" id="ARBA00023239"/>
    </source>
</evidence>
<proteinExistence type="inferred from homology"/>
<dbReference type="SFLD" id="SFLDS00005">
    <property type="entry name" value="Isoprenoid_Synthase_Type_I"/>
    <property type="match status" value="1"/>
</dbReference>